<proteinExistence type="predicted"/>
<sequence>MRRTDSSLTTALGPTVNRTIVLIAGVKCDPVYRRPNQDVFEKDDALSFTAVYQRELGSKLTVVMAKNGDHSIRWLPRTLIDKEAASITPETKAMNLEVAHHVHLFLASLVEHLKY</sequence>
<organism evidence="1 2">
    <name type="scientific">Adineta steineri</name>
    <dbReference type="NCBI Taxonomy" id="433720"/>
    <lineage>
        <taxon>Eukaryota</taxon>
        <taxon>Metazoa</taxon>
        <taxon>Spiralia</taxon>
        <taxon>Gnathifera</taxon>
        <taxon>Rotifera</taxon>
        <taxon>Eurotatoria</taxon>
        <taxon>Bdelloidea</taxon>
        <taxon>Adinetida</taxon>
        <taxon>Adinetidae</taxon>
        <taxon>Adineta</taxon>
    </lineage>
</organism>
<dbReference type="AlphaFoldDB" id="A0A820P532"/>
<dbReference type="Proteomes" id="UP000663868">
    <property type="component" value="Unassembled WGS sequence"/>
</dbReference>
<evidence type="ECO:0000313" key="1">
    <source>
        <dbReference type="EMBL" id="CAF4401340.1"/>
    </source>
</evidence>
<reference evidence="1" key="1">
    <citation type="submission" date="2021-02" db="EMBL/GenBank/DDBJ databases">
        <authorList>
            <person name="Nowell W R."/>
        </authorList>
    </citation>
    <scope>NUCLEOTIDE SEQUENCE</scope>
</reference>
<name>A0A820P532_9BILA</name>
<comment type="caution">
    <text evidence="1">The sequence shown here is derived from an EMBL/GenBank/DDBJ whole genome shotgun (WGS) entry which is preliminary data.</text>
</comment>
<accession>A0A820P532</accession>
<gene>
    <name evidence="1" type="ORF">KXQ929_LOCUS51041</name>
</gene>
<protein>
    <submittedName>
        <fullName evidence="1">Uncharacterized protein</fullName>
    </submittedName>
</protein>
<dbReference type="EMBL" id="CAJOBB010024515">
    <property type="protein sequence ID" value="CAF4401340.1"/>
    <property type="molecule type" value="Genomic_DNA"/>
</dbReference>
<evidence type="ECO:0000313" key="2">
    <source>
        <dbReference type="Proteomes" id="UP000663868"/>
    </source>
</evidence>